<proteinExistence type="predicted"/>
<evidence type="ECO:0000313" key="1">
    <source>
        <dbReference type="EMBL" id="AEW74325.1"/>
    </source>
</evidence>
<dbReference type="Pfam" id="PF10733">
    <property type="entry name" value="DUF2525"/>
    <property type="match status" value="1"/>
</dbReference>
<gene>
    <name evidence="1" type="primary">yodD</name>
    <name evidence="1" type="ORF">EcWSU1_02894</name>
</gene>
<accession>G8LI01</accession>
<evidence type="ECO:0000313" key="2">
    <source>
        <dbReference type="Proteomes" id="UP000007838"/>
    </source>
</evidence>
<reference evidence="1 2" key="1">
    <citation type="journal article" date="2011" name="Stand. Genomic Sci.">
        <title>Complete genome of the onion pathogen Enterobacter cloacae EcWSU1.</title>
        <authorList>
            <person name="Humann J.L."/>
            <person name="Wildung M."/>
            <person name="Cheng C.H."/>
            <person name="Lee T."/>
            <person name="Stewart J.E."/>
            <person name="Drew J.C."/>
            <person name="Triplett E.W."/>
            <person name="Main D."/>
            <person name="Schroeder B.K."/>
        </authorList>
    </citation>
    <scope>NUCLEOTIDE SEQUENCE [LARGE SCALE GENOMIC DNA]</scope>
    <source>
        <strain evidence="1 2">EcWSU1</strain>
    </source>
</reference>
<name>G8LI01_9ENTR</name>
<dbReference type="HOGENOM" id="CLU_183590_0_0_6"/>
<dbReference type="Proteomes" id="UP000007838">
    <property type="component" value="Chromosome"/>
</dbReference>
<organism evidence="1 2">
    <name type="scientific">Enterobacter ludwigii</name>
    <dbReference type="NCBI Taxonomy" id="299767"/>
    <lineage>
        <taxon>Bacteria</taxon>
        <taxon>Pseudomonadati</taxon>
        <taxon>Pseudomonadota</taxon>
        <taxon>Gammaproteobacteria</taxon>
        <taxon>Enterobacterales</taxon>
        <taxon>Enterobacteriaceae</taxon>
        <taxon>Enterobacter</taxon>
        <taxon>Enterobacter cloacae complex</taxon>
    </lineage>
</organism>
<dbReference type="EMBL" id="CP002886">
    <property type="protein sequence ID" value="AEW74325.1"/>
    <property type="molecule type" value="Genomic_DNA"/>
</dbReference>
<sequence>MRYPVMKTDKEYSDTIKREVEVDVDALLAAINEISESEVRRSDDNSDRVIVNGRDYHTYRELAEAFELDIHDFSVSEANR</sequence>
<dbReference type="KEGG" id="eec:EcWSU1_02894"/>
<dbReference type="AlphaFoldDB" id="G8LI01"/>
<dbReference type="eggNOG" id="ENOG5032W92">
    <property type="taxonomic scope" value="Bacteria"/>
</dbReference>
<dbReference type="InterPro" id="IPR019669">
    <property type="entry name" value="Uncharacterised_YodD"/>
</dbReference>
<protein>
    <submittedName>
        <fullName evidence="1">YodD</fullName>
    </submittedName>
</protein>